<accession>A0A5A7TBI4</accession>
<reference evidence="1 2" key="1">
    <citation type="submission" date="2019-08" db="EMBL/GenBank/DDBJ databases">
        <title>Draft genome sequences of two oriental melons (Cucumis melo L. var makuwa).</title>
        <authorList>
            <person name="Kwon S.-Y."/>
        </authorList>
    </citation>
    <scope>NUCLEOTIDE SEQUENCE [LARGE SCALE GENOMIC DNA]</scope>
    <source>
        <strain evidence="2">cv. SW 3</strain>
        <tissue evidence="1">Leaf</tissue>
    </source>
</reference>
<sequence length="76" mass="8486">MRSKTDKAKVESHSANTFTVNQIPTTGQAARKKCKERELLKLAIISINEGIIQVPMNDPLRSGADRRRRTYTALCG</sequence>
<comment type="caution">
    <text evidence="1">The sequence shown here is derived from an EMBL/GenBank/DDBJ whole genome shotgun (WGS) entry which is preliminary data.</text>
</comment>
<gene>
    <name evidence="1" type="ORF">E6C27_scaffold84G00620</name>
</gene>
<dbReference type="EMBL" id="SSTE01018486">
    <property type="protein sequence ID" value="KAA0038981.1"/>
    <property type="molecule type" value="Genomic_DNA"/>
</dbReference>
<name>A0A5A7TBI4_CUCMM</name>
<evidence type="ECO:0000313" key="1">
    <source>
        <dbReference type="EMBL" id="KAA0038981.1"/>
    </source>
</evidence>
<organism evidence="1 2">
    <name type="scientific">Cucumis melo var. makuwa</name>
    <name type="common">Oriental melon</name>
    <dbReference type="NCBI Taxonomy" id="1194695"/>
    <lineage>
        <taxon>Eukaryota</taxon>
        <taxon>Viridiplantae</taxon>
        <taxon>Streptophyta</taxon>
        <taxon>Embryophyta</taxon>
        <taxon>Tracheophyta</taxon>
        <taxon>Spermatophyta</taxon>
        <taxon>Magnoliopsida</taxon>
        <taxon>eudicotyledons</taxon>
        <taxon>Gunneridae</taxon>
        <taxon>Pentapetalae</taxon>
        <taxon>rosids</taxon>
        <taxon>fabids</taxon>
        <taxon>Cucurbitales</taxon>
        <taxon>Cucurbitaceae</taxon>
        <taxon>Benincaseae</taxon>
        <taxon>Cucumis</taxon>
    </lineage>
</organism>
<protein>
    <submittedName>
        <fullName evidence="1">Uncharacterized protein</fullName>
    </submittedName>
</protein>
<dbReference type="Proteomes" id="UP000321393">
    <property type="component" value="Unassembled WGS sequence"/>
</dbReference>
<evidence type="ECO:0000313" key="2">
    <source>
        <dbReference type="Proteomes" id="UP000321393"/>
    </source>
</evidence>
<proteinExistence type="predicted"/>
<dbReference type="AlphaFoldDB" id="A0A5A7TBI4"/>